<sequence>MCTDINRSNINTMNNNNYTPPTVWTWDSESGGKWASINRPIAGPTHEKVLPIGEKPLQLYSLGTPNGIKITVMLEELLALGKTEAAYDLHTIDIGEGEQFGSDFVALNPNSKIPVLLDQSKSPAQPVFESCAILHYLAEKHGALLPETIADRTECMSWLFWQESSASFLGGGFGHFYSYAPYPMEYPINRYAMETKRQLDVLDRHLAEREYICTSGYSIADIAIWSWYGRLAMGKLYDAAEFLDVASYTHVVHWAEAIQQREAVHKGLASTL</sequence>
<dbReference type="PROSITE" id="PS50404">
    <property type="entry name" value="GST_NTER"/>
    <property type="match status" value="1"/>
</dbReference>
<dbReference type="InterPro" id="IPR036282">
    <property type="entry name" value="Glutathione-S-Trfase_C_sf"/>
</dbReference>
<dbReference type="SUPFAM" id="SSF52833">
    <property type="entry name" value="Thioredoxin-like"/>
    <property type="match status" value="1"/>
</dbReference>
<gene>
    <name evidence="3" type="ORF">HELGO_WM32251</name>
</gene>
<dbReference type="InterPro" id="IPR004045">
    <property type="entry name" value="Glutathione_S-Trfase_N"/>
</dbReference>
<dbReference type="InterPro" id="IPR010987">
    <property type="entry name" value="Glutathione-S-Trfase_C-like"/>
</dbReference>
<dbReference type="SUPFAM" id="SSF47616">
    <property type="entry name" value="GST C-terminal domain-like"/>
    <property type="match status" value="1"/>
</dbReference>
<accession>A0A6S6SR35</accession>
<dbReference type="EMBL" id="CACVAT010000137">
    <property type="protein sequence ID" value="CAA6809621.1"/>
    <property type="molecule type" value="Genomic_DNA"/>
</dbReference>
<organism evidence="3">
    <name type="scientific">uncultured Thiotrichaceae bacterium</name>
    <dbReference type="NCBI Taxonomy" id="298394"/>
    <lineage>
        <taxon>Bacteria</taxon>
        <taxon>Pseudomonadati</taxon>
        <taxon>Pseudomonadota</taxon>
        <taxon>Gammaproteobacteria</taxon>
        <taxon>Thiotrichales</taxon>
        <taxon>Thiotrichaceae</taxon>
        <taxon>environmental samples</taxon>
    </lineage>
</organism>
<protein>
    <submittedName>
        <fullName evidence="3">Glutathione S-transferase (EC)</fullName>
        <ecNumber evidence="3">2.5.1.18</ecNumber>
    </submittedName>
</protein>
<dbReference type="Pfam" id="PF02798">
    <property type="entry name" value="GST_N"/>
    <property type="match status" value="1"/>
</dbReference>
<dbReference type="GO" id="GO:0004364">
    <property type="term" value="F:glutathione transferase activity"/>
    <property type="evidence" value="ECO:0007669"/>
    <property type="project" value="UniProtKB-EC"/>
</dbReference>
<reference evidence="3" key="1">
    <citation type="submission" date="2020-01" db="EMBL/GenBank/DDBJ databases">
        <authorList>
            <person name="Meier V. D."/>
            <person name="Meier V D."/>
        </authorList>
    </citation>
    <scope>NUCLEOTIDE SEQUENCE</scope>
    <source>
        <strain evidence="3">HLG_WM_MAG_09</strain>
    </source>
</reference>
<feature type="domain" description="GST C-terminal" evidence="2">
    <location>
        <begin position="151"/>
        <end position="272"/>
    </location>
</feature>
<evidence type="ECO:0000259" key="2">
    <source>
        <dbReference type="PROSITE" id="PS50405"/>
    </source>
</evidence>
<proteinExistence type="predicted"/>
<evidence type="ECO:0000259" key="1">
    <source>
        <dbReference type="PROSITE" id="PS50404"/>
    </source>
</evidence>
<dbReference type="SFLD" id="SFLDS00019">
    <property type="entry name" value="Glutathione_Transferase_(cytos"/>
    <property type="match status" value="1"/>
</dbReference>
<dbReference type="InterPro" id="IPR036249">
    <property type="entry name" value="Thioredoxin-like_sf"/>
</dbReference>
<evidence type="ECO:0000313" key="3">
    <source>
        <dbReference type="EMBL" id="CAA6809621.1"/>
    </source>
</evidence>
<dbReference type="SFLD" id="SFLDG01151">
    <property type="entry name" value="Main.2:_Nu-like"/>
    <property type="match status" value="1"/>
</dbReference>
<dbReference type="CDD" id="cd03048">
    <property type="entry name" value="GST_N_Ure2p_like"/>
    <property type="match status" value="1"/>
</dbReference>
<dbReference type="PROSITE" id="PS50405">
    <property type="entry name" value="GST_CTER"/>
    <property type="match status" value="1"/>
</dbReference>
<keyword evidence="3" id="KW-0808">Transferase</keyword>
<dbReference type="NCBIfam" id="NF008731">
    <property type="entry name" value="PRK11752.1"/>
    <property type="match status" value="1"/>
</dbReference>
<name>A0A6S6SR35_9GAMM</name>
<dbReference type="PANTHER" id="PTHR44051:SF22">
    <property type="entry name" value="DISULFIDE-BOND OXIDOREDUCTASE YGHU"/>
    <property type="match status" value="1"/>
</dbReference>
<dbReference type="Gene3D" id="1.20.1050.10">
    <property type="match status" value="1"/>
</dbReference>
<dbReference type="PANTHER" id="PTHR44051">
    <property type="entry name" value="GLUTATHIONE S-TRANSFERASE-RELATED"/>
    <property type="match status" value="1"/>
</dbReference>
<dbReference type="SFLD" id="SFLDG00358">
    <property type="entry name" value="Main_(cytGST)"/>
    <property type="match status" value="1"/>
</dbReference>
<dbReference type="CDD" id="cd10292">
    <property type="entry name" value="GST_C_YghU_like"/>
    <property type="match status" value="1"/>
</dbReference>
<dbReference type="InterPro" id="IPR040079">
    <property type="entry name" value="Glutathione_S-Trfase"/>
</dbReference>
<dbReference type="Pfam" id="PF13410">
    <property type="entry name" value="GST_C_2"/>
    <property type="match status" value="1"/>
</dbReference>
<dbReference type="AlphaFoldDB" id="A0A6S6SR35"/>
<dbReference type="Gene3D" id="3.40.30.10">
    <property type="entry name" value="Glutaredoxin"/>
    <property type="match status" value="1"/>
</dbReference>
<dbReference type="EC" id="2.5.1.18" evidence="3"/>
<feature type="domain" description="GST N-terminal" evidence="1">
    <location>
        <begin position="58"/>
        <end position="145"/>
    </location>
</feature>